<dbReference type="AlphaFoldDB" id="A0A1U7JCT1"/>
<evidence type="ECO:0000313" key="1">
    <source>
        <dbReference type="EMBL" id="OKL42508.1"/>
    </source>
</evidence>
<organism evidence="1 2">
    <name type="scientific">Pseudovibrio exalbescens</name>
    <dbReference type="NCBI Taxonomy" id="197461"/>
    <lineage>
        <taxon>Bacteria</taxon>
        <taxon>Pseudomonadati</taxon>
        <taxon>Pseudomonadota</taxon>
        <taxon>Alphaproteobacteria</taxon>
        <taxon>Hyphomicrobiales</taxon>
        <taxon>Stappiaceae</taxon>
        <taxon>Pseudovibrio</taxon>
    </lineage>
</organism>
<accession>A0A1U7JCT1</accession>
<comment type="caution">
    <text evidence="1">The sequence shown here is derived from an EMBL/GenBank/DDBJ whole genome shotgun (WGS) entry which is preliminary data.</text>
</comment>
<dbReference type="Proteomes" id="UP000185783">
    <property type="component" value="Unassembled WGS sequence"/>
</dbReference>
<dbReference type="RefSeq" id="WP_028482539.1">
    <property type="nucleotide sequence ID" value="NZ_LVVZ01000041.1"/>
</dbReference>
<proteinExistence type="predicted"/>
<reference evidence="1 2" key="1">
    <citation type="submission" date="2016-03" db="EMBL/GenBank/DDBJ databases">
        <title>Genome sequence of Nesiotobacter sp. nov., a moderately halophilic alphaproteobacterium isolated from the Yellow Sea, China.</title>
        <authorList>
            <person name="Zhang G."/>
            <person name="Zhang R."/>
        </authorList>
    </citation>
    <scope>NUCLEOTIDE SEQUENCE [LARGE SCALE GENOMIC DNA]</scope>
    <source>
        <strain evidence="1 2">WB1-6</strain>
    </source>
</reference>
<name>A0A1U7JCT1_9HYPH</name>
<evidence type="ECO:0000313" key="2">
    <source>
        <dbReference type="Proteomes" id="UP000185783"/>
    </source>
</evidence>
<gene>
    <name evidence="1" type="ORF">A3843_17740</name>
</gene>
<keyword evidence="2" id="KW-1185">Reference proteome</keyword>
<dbReference type="STRING" id="197461.A3843_17740"/>
<dbReference type="EMBL" id="LVVZ01000041">
    <property type="protein sequence ID" value="OKL42508.1"/>
    <property type="molecule type" value="Genomic_DNA"/>
</dbReference>
<protein>
    <submittedName>
        <fullName evidence="1">Uncharacterized protein</fullName>
    </submittedName>
</protein>
<sequence>MSHFSEILRPLANDLAVKLITGKDALPVRLAEVLHETVFHSNWNELGPAGSDTYERVAELLELDYADRSVELAARIAQLDEMKLNALVALTVDALFDVVDDFARRDQVGEELP</sequence>